<keyword evidence="3" id="KW-1185">Reference proteome</keyword>
<dbReference type="Gene3D" id="1.25.40.20">
    <property type="entry name" value="Ankyrin repeat-containing domain"/>
    <property type="match status" value="1"/>
</dbReference>
<dbReference type="Proteomes" id="UP000777438">
    <property type="component" value="Unassembled WGS sequence"/>
</dbReference>
<dbReference type="EMBL" id="JAGPYM010000001">
    <property type="protein sequence ID" value="KAH6900046.1"/>
    <property type="molecule type" value="Genomic_DNA"/>
</dbReference>
<feature type="repeat" description="ANK" evidence="1">
    <location>
        <begin position="183"/>
        <end position="207"/>
    </location>
</feature>
<protein>
    <recommendedName>
        <fullName evidence="4">NACHT-NTPase and P-loop NTPases N-terminal domain-containing protein</fullName>
    </recommendedName>
</protein>
<dbReference type="AlphaFoldDB" id="A0A9P9ATN4"/>
<dbReference type="InterPro" id="IPR036770">
    <property type="entry name" value="Ankyrin_rpt-contain_sf"/>
</dbReference>
<comment type="caution">
    <text evidence="2">The sequence shown here is derived from an EMBL/GenBank/DDBJ whole genome shotgun (WGS) entry which is preliminary data.</text>
</comment>
<keyword evidence="1" id="KW-0040">ANK repeat</keyword>
<name>A0A9P9ATN4_9HYPO</name>
<dbReference type="PROSITE" id="PS50297">
    <property type="entry name" value="ANK_REP_REGION"/>
    <property type="match status" value="1"/>
</dbReference>
<dbReference type="OrthoDB" id="3200163at2759"/>
<proteinExistence type="predicted"/>
<evidence type="ECO:0000313" key="2">
    <source>
        <dbReference type="EMBL" id="KAH6900046.1"/>
    </source>
</evidence>
<organism evidence="2 3">
    <name type="scientific">Thelonectria olida</name>
    <dbReference type="NCBI Taxonomy" id="1576542"/>
    <lineage>
        <taxon>Eukaryota</taxon>
        <taxon>Fungi</taxon>
        <taxon>Dikarya</taxon>
        <taxon>Ascomycota</taxon>
        <taxon>Pezizomycotina</taxon>
        <taxon>Sordariomycetes</taxon>
        <taxon>Hypocreomycetidae</taxon>
        <taxon>Hypocreales</taxon>
        <taxon>Nectriaceae</taxon>
        <taxon>Thelonectria</taxon>
    </lineage>
</organism>
<accession>A0A9P9ATN4</accession>
<dbReference type="InterPro" id="IPR002110">
    <property type="entry name" value="Ankyrin_rpt"/>
</dbReference>
<evidence type="ECO:0000313" key="3">
    <source>
        <dbReference type="Proteomes" id="UP000777438"/>
    </source>
</evidence>
<sequence>MEVAASIVAFVQVAAEIAKCVDKSRKLWQHIKSLPTEFEDILSNIEEYGVLFEELDEQLKMDGTSPCRNDSSAKRSLKIAQRAVGSLHSLVEDISSQVTVKKGFQKKMYLAKIAIKKDRLDQYQARLSQSLDFLQMAFSVYHIVYNIVPWESEILQKVQDGDSKGVLELFRTRKASPFDRDDTGSSLLHYAARSKKYEMCKLLLNLGLRECLIEQGSERYDFLASLFVYFPNNSNRQARDTKPEDHWEKIVTLFHSYLDDPESTMVLRLFEFLQEWAYGDEFVLTFRERFLPKFYTGPLSNRLEAFRLGSFIMNGSHTLRSLLSTNSKISSSDVHFSTVEKCSLVHSVAVALGSRYADVDLPYKRLWLQGSIFGEDWSQLVAQVASVSTPEDLHSIETVSPWDIHHVPIWRGTPLISVIGGVLCSVSLDVSFVHWDNAIQSSIQRWVCDLKEAGVDLDVYGKRETGLLKDQMRGALDADAIETSRHVIRNKMAYGTVGLRRGIPTRIEGNENYFIPIRILDLKVGPSPDDWQVIWAPEFEWMACQFWKLVETVDIAMPGSWVDN</sequence>
<dbReference type="PROSITE" id="PS50088">
    <property type="entry name" value="ANK_REPEAT"/>
    <property type="match status" value="1"/>
</dbReference>
<gene>
    <name evidence="2" type="ORF">B0T10DRAFT_570456</name>
</gene>
<evidence type="ECO:0000256" key="1">
    <source>
        <dbReference type="PROSITE-ProRule" id="PRU00023"/>
    </source>
</evidence>
<evidence type="ECO:0008006" key="4">
    <source>
        <dbReference type="Google" id="ProtNLM"/>
    </source>
</evidence>
<dbReference type="SUPFAM" id="SSF48403">
    <property type="entry name" value="Ankyrin repeat"/>
    <property type="match status" value="1"/>
</dbReference>
<reference evidence="2 3" key="1">
    <citation type="journal article" date="2021" name="Nat. Commun.">
        <title>Genetic determinants of endophytism in the Arabidopsis root mycobiome.</title>
        <authorList>
            <person name="Mesny F."/>
            <person name="Miyauchi S."/>
            <person name="Thiergart T."/>
            <person name="Pickel B."/>
            <person name="Atanasova L."/>
            <person name="Karlsson M."/>
            <person name="Huettel B."/>
            <person name="Barry K.W."/>
            <person name="Haridas S."/>
            <person name="Chen C."/>
            <person name="Bauer D."/>
            <person name="Andreopoulos W."/>
            <person name="Pangilinan J."/>
            <person name="LaButti K."/>
            <person name="Riley R."/>
            <person name="Lipzen A."/>
            <person name="Clum A."/>
            <person name="Drula E."/>
            <person name="Henrissat B."/>
            <person name="Kohler A."/>
            <person name="Grigoriev I.V."/>
            <person name="Martin F.M."/>
            <person name="Hacquard S."/>
        </authorList>
    </citation>
    <scope>NUCLEOTIDE SEQUENCE [LARGE SCALE GENOMIC DNA]</scope>
    <source>
        <strain evidence="2 3">MPI-CAGE-CH-0241</strain>
    </source>
</reference>